<feature type="domain" description="Glycine zipper 2TM" evidence="6">
    <location>
        <begin position="59"/>
        <end position="99"/>
    </location>
</feature>
<keyword evidence="5" id="KW-0449">Lipoprotein</keyword>
<name>A0AA42B798_9GAMM</name>
<evidence type="ECO:0000256" key="1">
    <source>
        <dbReference type="ARBA" id="ARBA00004459"/>
    </source>
</evidence>
<dbReference type="PROSITE" id="PS51257">
    <property type="entry name" value="PROKAR_LIPOPROTEIN"/>
    <property type="match status" value="1"/>
</dbReference>
<evidence type="ECO:0000256" key="4">
    <source>
        <dbReference type="ARBA" id="ARBA00023139"/>
    </source>
</evidence>
<dbReference type="PANTHER" id="PTHR35603:SF1">
    <property type="entry name" value="OUTER MEMBRANE LIPOPROTEIN SLYB"/>
    <property type="match status" value="1"/>
</dbReference>
<keyword evidence="4" id="KW-0564">Palmitate</keyword>
<dbReference type="InterPro" id="IPR008816">
    <property type="entry name" value="Gly_zipper_2TM_dom"/>
</dbReference>
<evidence type="ECO:0000313" key="8">
    <source>
        <dbReference type="Proteomes" id="UP001165393"/>
    </source>
</evidence>
<evidence type="ECO:0000259" key="6">
    <source>
        <dbReference type="Pfam" id="PF05433"/>
    </source>
</evidence>
<evidence type="ECO:0000256" key="3">
    <source>
        <dbReference type="ARBA" id="ARBA00023136"/>
    </source>
</evidence>
<dbReference type="Proteomes" id="UP001165393">
    <property type="component" value="Unassembled WGS sequence"/>
</dbReference>
<proteinExistence type="predicted"/>
<keyword evidence="3" id="KW-0472">Membrane</keyword>
<reference evidence="7 8" key="1">
    <citation type="journal article" date="2013" name="Antonie Van Leeuwenhoek">
        <title>Echinimonas agarilytica gen. nov., sp. nov., a new gammaproteobacterium isolated from the sea urchin Strongylocentrotus intermedius.</title>
        <authorList>
            <person name="Nedashkovskaya O.I."/>
            <person name="Stenkova A.M."/>
            <person name="Zhukova N.V."/>
            <person name="Van Trappen S."/>
            <person name="Lee J.S."/>
            <person name="Kim S.B."/>
        </authorList>
    </citation>
    <scope>NUCLEOTIDE SEQUENCE [LARGE SCALE GENOMIC DNA]</scope>
    <source>
        <strain evidence="7 8">KMM 6351</strain>
    </source>
</reference>
<dbReference type="InterPro" id="IPR051407">
    <property type="entry name" value="Bact_OM_lipoprot/Surf_antigen"/>
</dbReference>
<keyword evidence="2" id="KW-0732">Signal</keyword>
<dbReference type="AlphaFoldDB" id="A0AA42B798"/>
<evidence type="ECO:0000256" key="2">
    <source>
        <dbReference type="ARBA" id="ARBA00022729"/>
    </source>
</evidence>
<protein>
    <submittedName>
        <fullName evidence="7">Glycine zipper 2TM domain-containing protein</fullName>
    </submittedName>
</protein>
<dbReference type="GO" id="GO:0009279">
    <property type="term" value="C:cell outer membrane"/>
    <property type="evidence" value="ECO:0007669"/>
    <property type="project" value="UniProtKB-SubCell"/>
</dbReference>
<evidence type="ECO:0000313" key="7">
    <source>
        <dbReference type="EMBL" id="MCM2679659.1"/>
    </source>
</evidence>
<sequence length="162" mass="16326">MKSISIAIVATTALIAGCVPSSQTGQDYSRNEARKVQQVQIGQVLDMQTVNIEGTKSGAGTVAGGALGGVAGSAVGGGKGKDIATVVGAIAGAAVGAAAEESMTRQQAIEYTIRLENGKVISVVQASAENEIPIRIGDSVKLLSQGSTYRVTALPNPAVMQQ</sequence>
<organism evidence="7 8">
    <name type="scientific">Echinimonas agarilytica</name>
    <dbReference type="NCBI Taxonomy" id="1215918"/>
    <lineage>
        <taxon>Bacteria</taxon>
        <taxon>Pseudomonadati</taxon>
        <taxon>Pseudomonadota</taxon>
        <taxon>Gammaproteobacteria</taxon>
        <taxon>Alteromonadales</taxon>
        <taxon>Echinimonadaceae</taxon>
        <taxon>Echinimonas</taxon>
    </lineage>
</organism>
<accession>A0AA42B798</accession>
<comment type="subcellular location">
    <subcellularLocation>
        <location evidence="1">Cell outer membrane</location>
        <topology evidence="1">Lipid-anchor</topology>
    </subcellularLocation>
</comment>
<dbReference type="EMBL" id="JAMQGP010000003">
    <property type="protein sequence ID" value="MCM2679659.1"/>
    <property type="molecule type" value="Genomic_DNA"/>
</dbReference>
<dbReference type="RefSeq" id="WP_251261103.1">
    <property type="nucleotide sequence ID" value="NZ_JAMQGP010000003.1"/>
</dbReference>
<keyword evidence="8" id="KW-1185">Reference proteome</keyword>
<gene>
    <name evidence="7" type="ORF">NAF29_08260</name>
</gene>
<comment type="caution">
    <text evidence="7">The sequence shown here is derived from an EMBL/GenBank/DDBJ whole genome shotgun (WGS) entry which is preliminary data.</text>
</comment>
<dbReference type="PANTHER" id="PTHR35603">
    <property type="match status" value="1"/>
</dbReference>
<evidence type="ECO:0000256" key="5">
    <source>
        <dbReference type="ARBA" id="ARBA00023288"/>
    </source>
</evidence>
<dbReference type="Pfam" id="PF05433">
    <property type="entry name" value="Rick_17kDa_Anti"/>
    <property type="match status" value="1"/>
</dbReference>